<dbReference type="GO" id="GO:0005524">
    <property type="term" value="F:ATP binding"/>
    <property type="evidence" value="ECO:0007669"/>
    <property type="project" value="UniProtKB-KW"/>
</dbReference>
<dbReference type="InterPro" id="IPR008266">
    <property type="entry name" value="Tyr_kinase_AS"/>
</dbReference>
<dbReference type="PROSITE" id="PS50022">
    <property type="entry name" value="FA58C_3"/>
    <property type="match status" value="2"/>
</dbReference>
<feature type="compositionally biased region" description="Polar residues" evidence="13">
    <location>
        <begin position="602"/>
        <end position="611"/>
    </location>
</feature>
<dbReference type="Gene3D" id="2.60.120.1190">
    <property type="match status" value="2"/>
</dbReference>
<dbReference type="Gene3D" id="3.30.200.20">
    <property type="entry name" value="Phosphorylase Kinase, domain 1"/>
    <property type="match status" value="1"/>
</dbReference>
<evidence type="ECO:0000313" key="19">
    <source>
        <dbReference type="Proteomes" id="UP001168990"/>
    </source>
</evidence>
<evidence type="ECO:0008006" key="20">
    <source>
        <dbReference type="Google" id="ProtNLM"/>
    </source>
</evidence>
<proteinExistence type="inferred from homology"/>
<dbReference type="SMART" id="SM00219">
    <property type="entry name" value="TyrKc"/>
    <property type="match status" value="1"/>
</dbReference>
<dbReference type="Gene3D" id="1.10.510.10">
    <property type="entry name" value="Transferase(Phosphotransferase) domain 1"/>
    <property type="match status" value="1"/>
</dbReference>
<feature type="transmembrane region" description="Helical" evidence="14">
    <location>
        <begin position="406"/>
        <end position="429"/>
    </location>
</feature>
<dbReference type="InterPro" id="IPR008979">
    <property type="entry name" value="Galactose-bd-like_sf"/>
</dbReference>
<comment type="similarity">
    <text evidence="12">Belongs to the protein kinase superfamily. Tyr protein kinase family. Insulin receptor subfamily.</text>
</comment>
<dbReference type="PRINTS" id="PR00109">
    <property type="entry name" value="TYRKINASE"/>
</dbReference>
<dbReference type="Pfam" id="PF00754">
    <property type="entry name" value="F5_F8_type_C"/>
    <property type="match status" value="2"/>
</dbReference>
<feature type="signal peptide" evidence="15">
    <location>
        <begin position="1"/>
        <end position="22"/>
    </location>
</feature>
<feature type="domain" description="Protein kinase" evidence="16">
    <location>
        <begin position="1214"/>
        <end position="1513"/>
    </location>
</feature>
<evidence type="ECO:0000256" key="3">
    <source>
        <dbReference type="ARBA" id="ARBA00022692"/>
    </source>
</evidence>
<evidence type="ECO:0000256" key="11">
    <source>
        <dbReference type="ARBA" id="ARBA00023180"/>
    </source>
</evidence>
<dbReference type="PROSITE" id="PS01286">
    <property type="entry name" value="FA58C_2"/>
    <property type="match status" value="2"/>
</dbReference>
<comment type="caution">
    <text evidence="18">The sequence shown here is derived from an EMBL/GenBank/DDBJ whole genome shotgun (WGS) entry which is preliminary data.</text>
</comment>
<reference evidence="18" key="1">
    <citation type="journal article" date="2023" name="bioRxiv">
        <title>Scaffold-level genome assemblies of two parasitoid biocontrol wasps reveal the parthenogenesis mechanism and an associated novel virus.</title>
        <authorList>
            <person name="Inwood S."/>
            <person name="Skelly J."/>
            <person name="Guhlin J."/>
            <person name="Harrop T."/>
            <person name="Goldson S."/>
            <person name="Dearden P."/>
        </authorList>
    </citation>
    <scope>NUCLEOTIDE SEQUENCE</scope>
    <source>
        <strain evidence="18">Irish</strain>
        <tissue evidence="18">Whole body</tissue>
    </source>
</reference>
<keyword evidence="2" id="KW-1003">Cell membrane</keyword>
<feature type="chain" id="PRO_5041265629" description="Discoidin domain-containing receptor 2" evidence="15">
    <location>
        <begin position="23"/>
        <end position="1524"/>
    </location>
</feature>
<evidence type="ECO:0000256" key="4">
    <source>
        <dbReference type="ARBA" id="ARBA00022729"/>
    </source>
</evidence>
<keyword evidence="3 14" id="KW-0812">Transmembrane</keyword>
<dbReference type="InterPro" id="IPR050122">
    <property type="entry name" value="RTK"/>
</dbReference>
<evidence type="ECO:0000256" key="9">
    <source>
        <dbReference type="ARBA" id="ARBA00023157"/>
    </source>
</evidence>
<dbReference type="GO" id="GO:0005886">
    <property type="term" value="C:plasma membrane"/>
    <property type="evidence" value="ECO:0007669"/>
    <property type="project" value="UniProtKB-SubCell"/>
</dbReference>
<feature type="region of interest" description="Disordered" evidence="13">
    <location>
        <begin position="581"/>
        <end position="611"/>
    </location>
</feature>
<sequence length="1524" mass="173655">MNHLRQSFLFYIILLYHSNGDAIDISQCISPLGMEAGIIPDADITASSSFDSGNVGPQHGRLKQERNGGAWCPKQQVTTEPYEWLEIDLRTVHVITGTGTQGRFGNGQGVEYAEAYILEYWRPKLGKWVRYRDVRGEEVIQGNTNTYLESKHELDPAIWASKIRFLPYSYHRRTVCMRVELYGCLWNDGIVSYSMPQGDKRGNWEFFDASYDGYWDGELRRGLGQITDGHTGPDDFKMGYYGYDHGQGWVGWRNDTRAGHPLDIKFEFDHVREFSAVHIFCNNQFTKDVEVFSEVNILFSIGGKWYTGDPIIYSYMEDKIFETPRNVSIKLHHRIGRFIKLRFTLAAKWLMISEITFDSDIAHGNFTPESPPSTDSPRTKNQSTSKDIPLQAEIPISTAKQDDPTYMAVIIGVLTAVILLLAIAIFFIVSRHRQRKNFASSLDAKDSIPVGNHHQHLSPESTYGTAVEKDSSLMTYRVEEYDDRYAGAKLTTLPRDLNDRLLGDVRLDEYQEPFYENKYREPSQATYYGYSTVVIDNKDLHDSIECSDPTYDYAVPIPVPSTSSEHESVFSKTSSRGSAKACLQSFFPPPPPPKSDPPSRSTNNAVYSSPPSPQLITQCISPLGMESGAIPNEDITASSSFDSGNVGPHQSRLRTENHGGAWCPKAQITNEPREWLEIDLHSVHMITGTNTQGRFGNGVGVEYAEGYLLEYWRPRLGKWVRYRDIKGKEILKGNTNTYLENKHDLDPPLWASKIRFFPYSNHRRTVCMRVELYGCFWTDGIIAYSMPQGDTRGNEWEFFDSTYDGHWDGELRRGLGQLVDGRIGPDNFKMGYYDSIRSQGWIAWRNDTRANEPIEIKFEFDRVREFAAVHLYCNNQFSRDVQVFSQIDVLFSVGGKYFSGEPIVYTYMEDKIFETSRNITIKLHHRVGKFIILRLHFSSKWIMLSEIIFDSDVAHGNFTSEEQLTTDSSLPDEIFVNEKNNGVSLDGELPVLTAQHDDPTYMAVVIGILTAVILLLAVAIFFIVSRHRQRKCFASPVAVKVPSHLGSTCATVEKGAALMAYTLEEDEGRYAGPALPPTLPRELDNRLLDIVKLDEYQEPYQALKYAPYYSYSTIIMEMKDMMLNNMSTGINYTTVPEVRQAPLINPEGTFSTHDIASSTISSASASDDQESIFSKASSDSRVDDKQSPTQQEVLTALKRRLEQSTVPLFPRHRLRMLSKLAEGAFGSVYVAEAEGIPEYGTNVTTLGKRLVAVKFLLPDASEKEKLDFQRDVRILAALEDHNIARVLGVCCREEPYCVVMEYLEHGDLCQFLKTHITLEDAHSMPMGVKTLSFNCLIYMAAQIASGMRYLENLNFVHRDLATRNCLVGKAYLIKISDFGTDNELYASDYYRVNDGALLPIRWMAWECVFLRKYTTKSDVWAFAVTLWEILNLGRHVPYEDLTDEEVIENMEQLHDNDGNRNNSRNECDNKMRVLFEYLPKPKTSSKDIYDLMMECWRRDENARPTFREISLFLQRKNLGYAPTC</sequence>
<dbReference type="InterPro" id="IPR001245">
    <property type="entry name" value="Ser-Thr/Tyr_kinase_cat_dom"/>
</dbReference>
<keyword evidence="6" id="KW-0067">ATP-binding</keyword>
<dbReference type="InterPro" id="IPR020635">
    <property type="entry name" value="Tyr_kinase_cat_dom"/>
</dbReference>
<dbReference type="PANTHER" id="PTHR24416">
    <property type="entry name" value="TYROSINE-PROTEIN KINASE RECEPTOR"/>
    <property type="match status" value="1"/>
</dbReference>
<dbReference type="CDD" id="cd00057">
    <property type="entry name" value="FA58C"/>
    <property type="match status" value="2"/>
</dbReference>
<feature type="compositionally biased region" description="Polar residues" evidence="13">
    <location>
        <begin position="372"/>
        <end position="386"/>
    </location>
</feature>
<dbReference type="Pfam" id="PF21114">
    <property type="entry name" value="DDR1-2_DS-like"/>
    <property type="match status" value="2"/>
</dbReference>
<dbReference type="EMBL" id="JAQQBS010000001">
    <property type="protein sequence ID" value="KAK0177693.1"/>
    <property type="molecule type" value="Genomic_DNA"/>
</dbReference>
<evidence type="ECO:0000256" key="8">
    <source>
        <dbReference type="ARBA" id="ARBA00023136"/>
    </source>
</evidence>
<feature type="region of interest" description="Disordered" evidence="13">
    <location>
        <begin position="631"/>
        <end position="657"/>
    </location>
</feature>
<dbReference type="PROSITE" id="PS50011">
    <property type="entry name" value="PROTEIN_KINASE_DOM"/>
    <property type="match status" value="1"/>
</dbReference>
<keyword evidence="19" id="KW-1185">Reference proteome</keyword>
<keyword evidence="8 14" id="KW-0472">Membrane</keyword>
<evidence type="ECO:0000256" key="14">
    <source>
        <dbReference type="SAM" id="Phobius"/>
    </source>
</evidence>
<keyword evidence="4 15" id="KW-0732">Signal</keyword>
<feature type="region of interest" description="Disordered" evidence="13">
    <location>
        <begin position="366"/>
        <end position="387"/>
    </location>
</feature>
<evidence type="ECO:0000256" key="15">
    <source>
        <dbReference type="SAM" id="SignalP"/>
    </source>
</evidence>
<keyword evidence="5" id="KW-0547">Nucleotide-binding</keyword>
<dbReference type="SUPFAM" id="SSF49785">
    <property type="entry name" value="Galactose-binding domain-like"/>
    <property type="match status" value="2"/>
</dbReference>
<feature type="transmembrane region" description="Helical" evidence="14">
    <location>
        <begin position="1001"/>
        <end position="1024"/>
    </location>
</feature>
<dbReference type="GO" id="GO:0038062">
    <property type="term" value="F:protein tyrosine kinase collagen receptor activity"/>
    <property type="evidence" value="ECO:0007669"/>
    <property type="project" value="TreeGrafter"/>
</dbReference>
<keyword evidence="10" id="KW-0675">Receptor</keyword>
<evidence type="ECO:0000256" key="7">
    <source>
        <dbReference type="ARBA" id="ARBA00022989"/>
    </source>
</evidence>
<evidence type="ECO:0000259" key="17">
    <source>
        <dbReference type="PROSITE" id="PS50022"/>
    </source>
</evidence>
<dbReference type="FunFam" id="1.10.510.10:FF:000053">
    <property type="entry name" value="Epithelial discoidin domain-containing receptor 1"/>
    <property type="match status" value="1"/>
</dbReference>
<dbReference type="PANTHER" id="PTHR24416:SF579">
    <property type="entry name" value="DISCOIDIN DOMAIN-CONTAINING RECEPTOR 2-LIKE PROTEIN"/>
    <property type="match status" value="1"/>
</dbReference>
<evidence type="ECO:0000256" key="2">
    <source>
        <dbReference type="ARBA" id="ARBA00022475"/>
    </source>
</evidence>
<dbReference type="InterPro" id="IPR048525">
    <property type="entry name" value="DDR1-2_DS-like"/>
</dbReference>
<evidence type="ECO:0000256" key="10">
    <source>
        <dbReference type="ARBA" id="ARBA00023170"/>
    </source>
</evidence>
<feature type="compositionally biased region" description="Pro residues" evidence="13">
    <location>
        <begin position="587"/>
        <end position="596"/>
    </location>
</feature>
<keyword evidence="7 14" id="KW-1133">Transmembrane helix</keyword>
<dbReference type="InterPro" id="IPR011009">
    <property type="entry name" value="Kinase-like_dom_sf"/>
</dbReference>
<evidence type="ECO:0000256" key="12">
    <source>
        <dbReference type="ARBA" id="ARBA00061639"/>
    </source>
</evidence>
<dbReference type="InterPro" id="IPR000719">
    <property type="entry name" value="Prot_kinase_dom"/>
</dbReference>
<protein>
    <recommendedName>
        <fullName evidence="20">Discoidin domain-containing receptor 2</fullName>
    </recommendedName>
</protein>
<dbReference type="GO" id="GO:0043235">
    <property type="term" value="C:receptor complex"/>
    <property type="evidence" value="ECO:0007669"/>
    <property type="project" value="TreeGrafter"/>
</dbReference>
<dbReference type="FunFam" id="2.60.120.260:FF:000007">
    <property type="entry name" value="Discoidin domain receptor tyrosine kinase 1"/>
    <property type="match status" value="2"/>
</dbReference>
<dbReference type="SUPFAM" id="SSF56112">
    <property type="entry name" value="Protein kinase-like (PK-like)"/>
    <property type="match status" value="1"/>
</dbReference>
<dbReference type="Proteomes" id="UP001168990">
    <property type="component" value="Unassembled WGS sequence"/>
</dbReference>
<dbReference type="GO" id="GO:0005518">
    <property type="term" value="F:collagen binding"/>
    <property type="evidence" value="ECO:0007669"/>
    <property type="project" value="TreeGrafter"/>
</dbReference>
<dbReference type="GO" id="GO:0048680">
    <property type="term" value="P:positive regulation of axon regeneration"/>
    <property type="evidence" value="ECO:0007669"/>
    <property type="project" value="UniProtKB-ARBA"/>
</dbReference>
<keyword evidence="11" id="KW-0325">Glycoprotein</keyword>
<gene>
    <name evidence="18" type="ORF">PV328_001721</name>
</gene>
<name>A0AA39FXT1_9HYME</name>
<feature type="domain" description="F5/8 type C" evidence="17">
    <location>
        <begin position="619"/>
        <end position="775"/>
    </location>
</feature>
<dbReference type="Gene3D" id="2.60.120.260">
    <property type="entry name" value="Galactose-binding domain-like"/>
    <property type="match status" value="2"/>
</dbReference>
<evidence type="ECO:0000259" key="16">
    <source>
        <dbReference type="PROSITE" id="PS50011"/>
    </source>
</evidence>
<dbReference type="PROSITE" id="PS00109">
    <property type="entry name" value="PROTEIN_KINASE_TYR"/>
    <property type="match status" value="1"/>
</dbReference>
<dbReference type="Pfam" id="PF07714">
    <property type="entry name" value="PK_Tyr_Ser-Thr"/>
    <property type="match status" value="1"/>
</dbReference>
<evidence type="ECO:0000256" key="1">
    <source>
        <dbReference type="ARBA" id="ARBA00004251"/>
    </source>
</evidence>
<dbReference type="GO" id="GO:0051897">
    <property type="term" value="P:positive regulation of phosphatidylinositol 3-kinase/protein kinase B signal transduction"/>
    <property type="evidence" value="ECO:0007669"/>
    <property type="project" value="TreeGrafter"/>
</dbReference>
<evidence type="ECO:0000256" key="5">
    <source>
        <dbReference type="ARBA" id="ARBA00022741"/>
    </source>
</evidence>
<keyword evidence="9" id="KW-1015">Disulfide bond</keyword>
<evidence type="ECO:0000256" key="6">
    <source>
        <dbReference type="ARBA" id="ARBA00022840"/>
    </source>
</evidence>
<feature type="region of interest" description="Disordered" evidence="13">
    <location>
        <begin position="1160"/>
        <end position="1190"/>
    </location>
</feature>
<evidence type="ECO:0000313" key="18">
    <source>
        <dbReference type="EMBL" id="KAK0177693.1"/>
    </source>
</evidence>
<accession>A0AA39FXT1</accession>
<evidence type="ECO:0000256" key="13">
    <source>
        <dbReference type="SAM" id="MobiDB-lite"/>
    </source>
</evidence>
<dbReference type="SMART" id="SM00231">
    <property type="entry name" value="FA58C"/>
    <property type="match status" value="2"/>
</dbReference>
<reference evidence="18" key="2">
    <citation type="submission" date="2023-03" db="EMBL/GenBank/DDBJ databases">
        <authorList>
            <person name="Inwood S.N."/>
            <person name="Skelly J.G."/>
            <person name="Guhlin J."/>
            <person name="Harrop T.W.R."/>
            <person name="Goldson S.G."/>
            <person name="Dearden P.K."/>
        </authorList>
    </citation>
    <scope>NUCLEOTIDE SEQUENCE</scope>
    <source>
        <strain evidence="18">Irish</strain>
        <tissue evidence="18">Whole body</tissue>
    </source>
</reference>
<dbReference type="InterPro" id="IPR000421">
    <property type="entry name" value="FA58C"/>
</dbReference>
<feature type="domain" description="F5/8 type C" evidence="17">
    <location>
        <begin position="28"/>
        <end position="184"/>
    </location>
</feature>
<organism evidence="18 19">
    <name type="scientific">Microctonus aethiopoides</name>
    <dbReference type="NCBI Taxonomy" id="144406"/>
    <lineage>
        <taxon>Eukaryota</taxon>
        <taxon>Metazoa</taxon>
        <taxon>Ecdysozoa</taxon>
        <taxon>Arthropoda</taxon>
        <taxon>Hexapoda</taxon>
        <taxon>Insecta</taxon>
        <taxon>Pterygota</taxon>
        <taxon>Neoptera</taxon>
        <taxon>Endopterygota</taxon>
        <taxon>Hymenoptera</taxon>
        <taxon>Apocrita</taxon>
        <taxon>Ichneumonoidea</taxon>
        <taxon>Braconidae</taxon>
        <taxon>Euphorinae</taxon>
        <taxon>Microctonus</taxon>
    </lineage>
</organism>
<comment type="subcellular location">
    <subcellularLocation>
        <location evidence="1">Cell membrane</location>
        <topology evidence="1">Single-pass type I membrane protein</topology>
    </subcellularLocation>
</comment>